<sequence length="221" mass="22728">MTYLTDTPARSRQSPAFDFSALDRVDRLLLGGCVAAWLAALGAGVAATVALVDLSRGPTASSSESGTPWFLYTVIGVSAVVIVAAVPLLLRARRASVGDPAPGQPAQSAAPPPQAPARGAEAPTEKFRAPAVTVEPSGPIPRMREQTTAEAAAVGQVWLRCAAGIGCAMGVATLLTAVSTYLMAVDSDTVAWVLLGVAAVFTVAMVAIPWYSLRELRAIAD</sequence>
<evidence type="ECO:0000256" key="1">
    <source>
        <dbReference type="SAM" id="MobiDB-lite"/>
    </source>
</evidence>
<keyword evidence="2" id="KW-0812">Transmembrane</keyword>
<proteinExistence type="predicted"/>
<accession>A0A850PUM1</accession>
<feature type="transmembrane region" description="Helical" evidence="2">
    <location>
        <begin position="157"/>
        <end position="184"/>
    </location>
</feature>
<dbReference type="EMBL" id="JABFYL010000039">
    <property type="protein sequence ID" value="NVN51760.1"/>
    <property type="molecule type" value="Genomic_DNA"/>
</dbReference>
<dbReference type="RefSeq" id="WP_178360033.1">
    <property type="nucleotide sequence ID" value="NZ_JABFYL010000039.1"/>
</dbReference>
<keyword evidence="2" id="KW-0472">Membrane</keyword>
<comment type="caution">
    <text evidence="3">The sequence shown here is derived from an EMBL/GenBank/DDBJ whole genome shotgun (WGS) entry which is preliminary data.</text>
</comment>
<evidence type="ECO:0008006" key="5">
    <source>
        <dbReference type="Google" id="ProtNLM"/>
    </source>
</evidence>
<organism evidence="3 4">
    <name type="scientific">Mycolicibacterium hippocampi</name>
    <dbReference type="NCBI Taxonomy" id="659824"/>
    <lineage>
        <taxon>Bacteria</taxon>
        <taxon>Bacillati</taxon>
        <taxon>Actinomycetota</taxon>
        <taxon>Actinomycetes</taxon>
        <taxon>Mycobacteriales</taxon>
        <taxon>Mycobacteriaceae</taxon>
        <taxon>Mycolicibacterium</taxon>
    </lineage>
</organism>
<gene>
    <name evidence="3" type="ORF">HLY00_1748</name>
</gene>
<evidence type="ECO:0000313" key="3">
    <source>
        <dbReference type="EMBL" id="NVN51760.1"/>
    </source>
</evidence>
<protein>
    <recommendedName>
        <fullName evidence="5">DUF2561 domain-containing protein</fullName>
    </recommendedName>
</protein>
<feature type="transmembrane region" description="Helical" evidence="2">
    <location>
        <begin position="190"/>
        <end position="213"/>
    </location>
</feature>
<feature type="region of interest" description="Disordered" evidence="1">
    <location>
        <begin position="97"/>
        <end position="128"/>
    </location>
</feature>
<dbReference type="Proteomes" id="UP000570517">
    <property type="component" value="Unassembled WGS sequence"/>
</dbReference>
<evidence type="ECO:0000256" key="2">
    <source>
        <dbReference type="SAM" id="Phobius"/>
    </source>
</evidence>
<dbReference type="AlphaFoldDB" id="A0A850PUM1"/>
<keyword evidence="4" id="KW-1185">Reference proteome</keyword>
<feature type="transmembrane region" description="Helical" evidence="2">
    <location>
        <begin position="69"/>
        <end position="90"/>
    </location>
</feature>
<feature type="transmembrane region" description="Helical" evidence="2">
    <location>
        <begin position="28"/>
        <end position="49"/>
    </location>
</feature>
<feature type="compositionally biased region" description="Low complexity" evidence="1">
    <location>
        <begin position="97"/>
        <end position="109"/>
    </location>
</feature>
<reference evidence="3 4" key="1">
    <citation type="submission" date="2020-05" db="EMBL/GenBank/DDBJ databases">
        <title>Draft genome sequence of Mycobacterium hippocampi DL, isolated from European seabass, Dicentrarchus labrax, reared in fish farms.</title>
        <authorList>
            <person name="Stathopoulou P."/>
            <person name="Asimakis E."/>
            <person name="Tzokas K."/>
            <person name="Batargias C."/>
            <person name="Tsiamis G."/>
        </authorList>
    </citation>
    <scope>NUCLEOTIDE SEQUENCE [LARGE SCALE GENOMIC DNA]</scope>
    <source>
        <strain evidence="3 4">DL</strain>
    </source>
</reference>
<dbReference type="Pfam" id="PF10812">
    <property type="entry name" value="DUF2561"/>
    <property type="match status" value="1"/>
</dbReference>
<evidence type="ECO:0000313" key="4">
    <source>
        <dbReference type="Proteomes" id="UP000570517"/>
    </source>
</evidence>
<name>A0A850PUM1_9MYCO</name>
<dbReference type="InterPro" id="IPR024381">
    <property type="entry name" value="DUF2561"/>
</dbReference>
<keyword evidence="2" id="KW-1133">Transmembrane helix</keyword>